<protein>
    <recommendedName>
        <fullName evidence="3">UAS domain-containing protein</fullName>
    </recommendedName>
</protein>
<dbReference type="SMART" id="SM00594">
    <property type="entry name" value="UAS"/>
    <property type="match status" value="1"/>
</dbReference>
<keyword evidence="2" id="KW-1133">Transmembrane helix</keyword>
<sequence length="315" mass="35773">MSSSFPNWVRDYFRPSTANYTPVTGSNTNNSESNLPGAFPQEESATQNPRSIFNSHSLNNGFQKITYWLNYILIQPLIIVLVIIFRVLSTILNIVYFQSSSSSTTQETVDPVSKASKFIRELEENLEPPSIYSDNNNNSNTNSGISASSTPDDSERLPPFLLSSYTQALYLAKTRAKFMFIYISNGQKDEIFNKIITNENFLKLFQNNSNLIIWGGDVRNSEAYQVGNSLNVTKYPFLGLLCLTRTTKMTPQGPAKTPAKISLVAKLQGNVKCTPKLLDDKFIKKMKKYEKELKQMREELFLKDKIVNRNQQQPQ</sequence>
<name>M3HLK9_CANMX</name>
<dbReference type="InterPro" id="IPR050730">
    <property type="entry name" value="UBX_domain-protein"/>
</dbReference>
<dbReference type="SUPFAM" id="SSF52833">
    <property type="entry name" value="Thioredoxin-like"/>
    <property type="match status" value="1"/>
</dbReference>
<dbReference type="OrthoDB" id="1026733at2759"/>
<dbReference type="EMBL" id="AOGT01001160">
    <property type="protein sequence ID" value="EMG48317.1"/>
    <property type="molecule type" value="Genomic_DNA"/>
</dbReference>
<dbReference type="InterPro" id="IPR036249">
    <property type="entry name" value="Thioredoxin-like_sf"/>
</dbReference>
<evidence type="ECO:0000256" key="1">
    <source>
        <dbReference type="SAM" id="MobiDB-lite"/>
    </source>
</evidence>
<evidence type="ECO:0000313" key="4">
    <source>
        <dbReference type="EMBL" id="EMG48317.1"/>
    </source>
</evidence>
<dbReference type="GO" id="GO:0036503">
    <property type="term" value="P:ERAD pathway"/>
    <property type="evidence" value="ECO:0007669"/>
    <property type="project" value="TreeGrafter"/>
</dbReference>
<dbReference type="Proteomes" id="UP000011777">
    <property type="component" value="Unassembled WGS sequence"/>
</dbReference>
<dbReference type="Gene3D" id="3.40.30.10">
    <property type="entry name" value="Glutaredoxin"/>
    <property type="match status" value="1"/>
</dbReference>
<feature type="region of interest" description="Disordered" evidence="1">
    <location>
        <begin position="128"/>
        <end position="152"/>
    </location>
</feature>
<dbReference type="PANTHER" id="PTHR23322">
    <property type="entry name" value="FAS-ASSOCIATED PROTEIN"/>
    <property type="match status" value="1"/>
</dbReference>
<dbReference type="STRING" id="1245528.M3HLK9"/>
<evidence type="ECO:0000256" key="2">
    <source>
        <dbReference type="SAM" id="Phobius"/>
    </source>
</evidence>
<feature type="transmembrane region" description="Helical" evidence="2">
    <location>
        <begin position="68"/>
        <end position="88"/>
    </location>
</feature>
<feature type="domain" description="UAS" evidence="3">
    <location>
        <begin position="144"/>
        <end position="268"/>
    </location>
</feature>
<keyword evidence="5" id="KW-1185">Reference proteome</keyword>
<evidence type="ECO:0000313" key="5">
    <source>
        <dbReference type="Proteomes" id="UP000011777"/>
    </source>
</evidence>
<dbReference type="GO" id="GO:0043130">
    <property type="term" value="F:ubiquitin binding"/>
    <property type="evidence" value="ECO:0007669"/>
    <property type="project" value="TreeGrafter"/>
</dbReference>
<dbReference type="eggNOG" id="KOG1363">
    <property type="taxonomic scope" value="Eukaryota"/>
</dbReference>
<reference evidence="4 5" key="1">
    <citation type="submission" date="2013-02" db="EMBL/GenBank/DDBJ databases">
        <title>Genome sequence of Candida maltosa Xu316, a potential industrial strain for xylitol and ethanol production.</title>
        <authorList>
            <person name="Yu J."/>
            <person name="Wang Q."/>
            <person name="Geng X."/>
            <person name="Bao W."/>
            <person name="He P."/>
            <person name="Cai J."/>
        </authorList>
    </citation>
    <scope>NUCLEOTIDE SEQUENCE [LARGE SCALE GENOMIC DNA]</scope>
    <source>
        <strain evidence="5">Xu316</strain>
    </source>
</reference>
<dbReference type="HOGENOM" id="CLU_882768_0_0_1"/>
<dbReference type="GO" id="GO:0005783">
    <property type="term" value="C:endoplasmic reticulum"/>
    <property type="evidence" value="ECO:0007669"/>
    <property type="project" value="TreeGrafter"/>
</dbReference>
<dbReference type="PANTHER" id="PTHR23322:SF1">
    <property type="entry name" value="FAS-ASSOCIATED FACTOR 2"/>
    <property type="match status" value="1"/>
</dbReference>
<gene>
    <name evidence="4" type="ORF">G210_1125</name>
</gene>
<proteinExistence type="predicted"/>
<evidence type="ECO:0000259" key="3">
    <source>
        <dbReference type="SMART" id="SM00594"/>
    </source>
</evidence>
<comment type="caution">
    <text evidence="4">The sequence shown here is derived from an EMBL/GenBank/DDBJ whole genome shotgun (WGS) entry which is preliminary data.</text>
</comment>
<organism evidence="4 5">
    <name type="scientific">Candida maltosa (strain Xu316)</name>
    <name type="common">Yeast</name>
    <dbReference type="NCBI Taxonomy" id="1245528"/>
    <lineage>
        <taxon>Eukaryota</taxon>
        <taxon>Fungi</taxon>
        <taxon>Dikarya</taxon>
        <taxon>Ascomycota</taxon>
        <taxon>Saccharomycotina</taxon>
        <taxon>Pichiomycetes</taxon>
        <taxon>Debaryomycetaceae</taxon>
        <taxon>Candida/Lodderomyces clade</taxon>
        <taxon>Candida</taxon>
    </lineage>
</organism>
<dbReference type="InterPro" id="IPR006577">
    <property type="entry name" value="UAS"/>
</dbReference>
<dbReference type="AlphaFoldDB" id="M3HLK9"/>
<feature type="compositionally biased region" description="Low complexity" evidence="1">
    <location>
        <begin position="133"/>
        <end position="149"/>
    </location>
</feature>
<keyword evidence="2" id="KW-0812">Transmembrane</keyword>
<keyword evidence="2" id="KW-0472">Membrane</keyword>
<feature type="region of interest" description="Disordered" evidence="1">
    <location>
        <begin position="20"/>
        <end position="46"/>
    </location>
</feature>
<accession>M3HLK9</accession>
<feature type="compositionally biased region" description="Polar residues" evidence="1">
    <location>
        <begin position="20"/>
        <end position="34"/>
    </location>
</feature>